<evidence type="ECO:0000256" key="3">
    <source>
        <dbReference type="ARBA" id="ARBA00022679"/>
    </source>
</evidence>
<keyword evidence="3" id="KW-0808">Transferase</keyword>
<dbReference type="Pfam" id="PF00072">
    <property type="entry name" value="Response_reg"/>
    <property type="match status" value="1"/>
</dbReference>
<evidence type="ECO:0000313" key="13">
    <source>
        <dbReference type="Proteomes" id="UP000729402"/>
    </source>
</evidence>
<gene>
    <name evidence="12" type="ORF">GUJ93_ZPchr0006g44168</name>
</gene>
<keyword evidence="4" id="KW-0547">Nucleotide-binding</keyword>
<keyword evidence="2" id="KW-0723">Serine/threonine-protein kinase</keyword>
<dbReference type="CDD" id="cd17546">
    <property type="entry name" value="REC_hyHK_CKI1_RcsC-like"/>
    <property type="match status" value="1"/>
</dbReference>
<keyword evidence="9" id="KW-0597">Phosphoprotein</keyword>
<evidence type="ECO:0000256" key="8">
    <source>
        <dbReference type="ARBA" id="ARBA00048679"/>
    </source>
</evidence>
<feature type="modified residue" description="4-aspartylphosphate" evidence="9">
    <location>
        <position position="124"/>
    </location>
</feature>
<accession>A0A8J5SMK0</accession>
<dbReference type="PANTHER" id="PTHR47634">
    <property type="entry name" value="PROTEIN KINASE DOMAIN-CONTAINING PROTEIN-RELATED"/>
    <property type="match status" value="1"/>
</dbReference>
<dbReference type="GO" id="GO:0050684">
    <property type="term" value="P:regulation of mRNA processing"/>
    <property type="evidence" value="ECO:0007669"/>
    <property type="project" value="TreeGrafter"/>
</dbReference>
<evidence type="ECO:0000256" key="5">
    <source>
        <dbReference type="ARBA" id="ARBA00022777"/>
    </source>
</evidence>
<dbReference type="AlphaFoldDB" id="A0A8J5SMK0"/>
<evidence type="ECO:0000256" key="10">
    <source>
        <dbReference type="SAM" id="MobiDB-lite"/>
    </source>
</evidence>
<protein>
    <recommendedName>
        <fullName evidence="1">non-specific serine/threonine protein kinase</fullName>
        <ecNumber evidence="1">2.7.11.1</ecNumber>
    </recommendedName>
</protein>
<evidence type="ECO:0000256" key="6">
    <source>
        <dbReference type="ARBA" id="ARBA00022840"/>
    </source>
</evidence>
<comment type="catalytic activity">
    <reaction evidence="8">
        <text>L-seryl-[protein] + ATP = O-phospho-L-seryl-[protein] + ADP + H(+)</text>
        <dbReference type="Rhea" id="RHEA:17989"/>
        <dbReference type="Rhea" id="RHEA-COMP:9863"/>
        <dbReference type="Rhea" id="RHEA-COMP:11604"/>
        <dbReference type="ChEBI" id="CHEBI:15378"/>
        <dbReference type="ChEBI" id="CHEBI:29999"/>
        <dbReference type="ChEBI" id="CHEBI:30616"/>
        <dbReference type="ChEBI" id="CHEBI:83421"/>
        <dbReference type="ChEBI" id="CHEBI:456216"/>
        <dbReference type="EC" id="2.7.11.1"/>
    </reaction>
</comment>
<comment type="caution">
    <text evidence="12">The sequence shown here is derived from an EMBL/GenBank/DDBJ whole genome shotgun (WGS) entry which is preliminary data.</text>
</comment>
<dbReference type="PROSITE" id="PS50110">
    <property type="entry name" value="RESPONSE_REGULATORY"/>
    <property type="match status" value="1"/>
</dbReference>
<evidence type="ECO:0000256" key="4">
    <source>
        <dbReference type="ARBA" id="ARBA00022741"/>
    </source>
</evidence>
<dbReference type="InterPro" id="IPR001789">
    <property type="entry name" value="Sig_transdc_resp-reg_receiver"/>
</dbReference>
<feature type="region of interest" description="Disordered" evidence="10">
    <location>
        <begin position="1"/>
        <end position="32"/>
    </location>
</feature>
<reference evidence="12" key="1">
    <citation type="journal article" date="2021" name="bioRxiv">
        <title>Whole Genome Assembly and Annotation of Northern Wild Rice, Zizania palustris L., Supports a Whole Genome Duplication in the Zizania Genus.</title>
        <authorList>
            <person name="Haas M."/>
            <person name="Kono T."/>
            <person name="Macchietto M."/>
            <person name="Millas R."/>
            <person name="McGilp L."/>
            <person name="Shao M."/>
            <person name="Duquette J."/>
            <person name="Hirsch C.N."/>
            <person name="Kimball J."/>
        </authorList>
    </citation>
    <scope>NUCLEOTIDE SEQUENCE</scope>
    <source>
        <tissue evidence="12">Fresh leaf tissue</tissue>
    </source>
</reference>
<evidence type="ECO:0000313" key="12">
    <source>
        <dbReference type="EMBL" id="KAG8076775.1"/>
    </source>
</evidence>
<dbReference type="GO" id="GO:0005524">
    <property type="term" value="F:ATP binding"/>
    <property type="evidence" value="ECO:0007669"/>
    <property type="project" value="UniProtKB-KW"/>
</dbReference>
<dbReference type="GO" id="GO:0004674">
    <property type="term" value="F:protein serine/threonine kinase activity"/>
    <property type="evidence" value="ECO:0007669"/>
    <property type="project" value="UniProtKB-KW"/>
</dbReference>
<comment type="catalytic activity">
    <reaction evidence="7">
        <text>L-threonyl-[protein] + ATP = O-phospho-L-threonyl-[protein] + ADP + H(+)</text>
        <dbReference type="Rhea" id="RHEA:46608"/>
        <dbReference type="Rhea" id="RHEA-COMP:11060"/>
        <dbReference type="Rhea" id="RHEA-COMP:11605"/>
        <dbReference type="ChEBI" id="CHEBI:15378"/>
        <dbReference type="ChEBI" id="CHEBI:30013"/>
        <dbReference type="ChEBI" id="CHEBI:30616"/>
        <dbReference type="ChEBI" id="CHEBI:61977"/>
        <dbReference type="ChEBI" id="CHEBI:456216"/>
        <dbReference type="EC" id="2.7.11.1"/>
    </reaction>
</comment>
<evidence type="ECO:0000256" key="7">
    <source>
        <dbReference type="ARBA" id="ARBA00047899"/>
    </source>
</evidence>
<dbReference type="GO" id="GO:0000245">
    <property type="term" value="P:spliceosomal complex assembly"/>
    <property type="evidence" value="ECO:0007669"/>
    <property type="project" value="TreeGrafter"/>
</dbReference>
<evidence type="ECO:0000256" key="9">
    <source>
        <dbReference type="PROSITE-ProRule" id="PRU00169"/>
    </source>
</evidence>
<keyword evidence="6" id="KW-0067">ATP-binding</keyword>
<reference evidence="12" key="2">
    <citation type="submission" date="2021-02" db="EMBL/GenBank/DDBJ databases">
        <authorList>
            <person name="Kimball J.A."/>
            <person name="Haas M.W."/>
            <person name="Macchietto M."/>
            <person name="Kono T."/>
            <person name="Duquette J."/>
            <person name="Shao M."/>
        </authorList>
    </citation>
    <scope>NUCLEOTIDE SEQUENCE</scope>
    <source>
        <tissue evidence="12">Fresh leaf tissue</tissue>
    </source>
</reference>
<keyword evidence="13" id="KW-1185">Reference proteome</keyword>
<feature type="domain" description="Response regulatory" evidence="11">
    <location>
        <begin position="74"/>
        <end position="187"/>
    </location>
</feature>
<dbReference type="OrthoDB" id="779901at2759"/>
<dbReference type="Proteomes" id="UP000729402">
    <property type="component" value="Unassembled WGS sequence"/>
</dbReference>
<evidence type="ECO:0000259" key="11">
    <source>
        <dbReference type="PROSITE" id="PS50110"/>
    </source>
</evidence>
<dbReference type="PANTHER" id="PTHR47634:SF9">
    <property type="entry name" value="PROTEIN KINASE DOMAIN-CONTAINING PROTEIN-RELATED"/>
    <property type="match status" value="1"/>
</dbReference>
<dbReference type="EMBL" id="JAAALK010000283">
    <property type="protein sequence ID" value="KAG8076775.1"/>
    <property type="molecule type" value="Genomic_DNA"/>
</dbReference>
<feature type="compositionally biased region" description="Basic and acidic residues" evidence="10">
    <location>
        <begin position="1"/>
        <end position="20"/>
    </location>
</feature>
<keyword evidence="5" id="KW-0418">Kinase</keyword>
<proteinExistence type="predicted"/>
<sequence>MPPTDLRRAEEEEAAAKTEGDSFDYTSEDEGTEEYRRGGYHAVRVGDSFNKGAYVVQSKLGWGHFSTVWLAWDTNHSIDDNKVNLRVAAGTLKKYGAKVELVESGKHALSLLQVSYKFDLCLMDIQMPEIDGQPSHAGSEGDGEIGGGGGDELAGATAALGLDDSVTRVQGTVALVLDDDSQRAALI</sequence>
<dbReference type="EC" id="2.7.11.1" evidence="1"/>
<name>A0A8J5SMK0_ZIZPA</name>
<dbReference type="GO" id="GO:0000160">
    <property type="term" value="P:phosphorelay signal transduction system"/>
    <property type="evidence" value="ECO:0007669"/>
    <property type="project" value="InterPro"/>
</dbReference>
<organism evidence="12 13">
    <name type="scientific">Zizania palustris</name>
    <name type="common">Northern wild rice</name>
    <dbReference type="NCBI Taxonomy" id="103762"/>
    <lineage>
        <taxon>Eukaryota</taxon>
        <taxon>Viridiplantae</taxon>
        <taxon>Streptophyta</taxon>
        <taxon>Embryophyta</taxon>
        <taxon>Tracheophyta</taxon>
        <taxon>Spermatophyta</taxon>
        <taxon>Magnoliopsida</taxon>
        <taxon>Liliopsida</taxon>
        <taxon>Poales</taxon>
        <taxon>Poaceae</taxon>
        <taxon>BOP clade</taxon>
        <taxon>Oryzoideae</taxon>
        <taxon>Oryzeae</taxon>
        <taxon>Zizaniinae</taxon>
        <taxon>Zizania</taxon>
    </lineage>
</organism>
<evidence type="ECO:0000256" key="2">
    <source>
        <dbReference type="ARBA" id="ARBA00022527"/>
    </source>
</evidence>
<dbReference type="InterPro" id="IPR051334">
    <property type="entry name" value="SRPK"/>
</dbReference>
<evidence type="ECO:0000256" key="1">
    <source>
        <dbReference type="ARBA" id="ARBA00012513"/>
    </source>
</evidence>